<evidence type="ECO:0000313" key="3">
    <source>
        <dbReference type="EMBL" id="AJQ28738.1"/>
    </source>
</evidence>
<dbReference type="HOGENOM" id="CLU_036584_1_1_9"/>
<dbReference type="InterPro" id="IPR010388">
    <property type="entry name" value="Anaerobic_Co-chelatase"/>
</dbReference>
<evidence type="ECO:0000256" key="1">
    <source>
        <dbReference type="PIRSR" id="PIRSR033579-1"/>
    </source>
</evidence>
<gene>
    <name evidence="3" type="ORF">JBW_03397</name>
</gene>
<organism evidence="3 4">
    <name type="scientific">Pelosinus fermentans JBW45</name>
    <dbReference type="NCBI Taxonomy" id="1192197"/>
    <lineage>
        <taxon>Bacteria</taxon>
        <taxon>Bacillati</taxon>
        <taxon>Bacillota</taxon>
        <taxon>Negativicutes</taxon>
        <taxon>Selenomonadales</taxon>
        <taxon>Sporomusaceae</taxon>
        <taxon>Pelosinus</taxon>
    </lineage>
</organism>
<reference evidence="4" key="2">
    <citation type="submission" date="2015-02" db="EMBL/GenBank/DDBJ databases">
        <title>Complete Genome Sequence of Pelosinus fermentans JBW45.</title>
        <authorList>
            <person name="De Leon K.B."/>
            <person name="Utturkar S.M."/>
            <person name="Camilleri L.B."/>
            <person name="Arkin A.P."/>
            <person name="Fields M.W."/>
            <person name="Brown S.D."/>
            <person name="Wall J.D."/>
        </authorList>
    </citation>
    <scope>NUCLEOTIDE SEQUENCE [LARGE SCALE GENOMIC DNA]</scope>
    <source>
        <strain evidence="4">JBW45</strain>
    </source>
</reference>
<protein>
    <submittedName>
        <fullName evidence="3">Sirohydrochlorin cobaltochelatase</fullName>
        <ecNumber evidence="3">4.99.1.3</ecNumber>
    </submittedName>
</protein>
<evidence type="ECO:0000256" key="2">
    <source>
        <dbReference type="PIRSR" id="PIRSR033579-3"/>
    </source>
</evidence>
<dbReference type="OrthoDB" id="9770331at2"/>
<dbReference type="EMBL" id="CP010978">
    <property type="protein sequence ID" value="AJQ28738.1"/>
    <property type="molecule type" value="Genomic_DNA"/>
</dbReference>
<accession>I8TQA0</accession>
<feature type="binding site" evidence="2">
    <location>
        <position position="156"/>
    </location>
    <ligand>
        <name>Co(2+)</name>
        <dbReference type="ChEBI" id="CHEBI:48828"/>
    </ligand>
</feature>
<dbReference type="GO" id="GO:0019251">
    <property type="term" value="P:anaerobic cobalamin biosynthetic process"/>
    <property type="evidence" value="ECO:0007669"/>
    <property type="project" value="InterPro"/>
</dbReference>
<dbReference type="KEGG" id="pft:JBW_03397"/>
<keyword evidence="3" id="KW-0456">Lyase</keyword>
<dbReference type="Proteomes" id="UP000005361">
    <property type="component" value="Chromosome"/>
</dbReference>
<dbReference type="CDD" id="cd03413">
    <property type="entry name" value="CbiK_C"/>
    <property type="match status" value="1"/>
</dbReference>
<feature type="active site" description="Proton acceptor" evidence="1">
    <location>
        <position position="156"/>
    </location>
</feature>
<name>I8TQA0_9FIRM</name>
<dbReference type="GO" id="GO:0046872">
    <property type="term" value="F:metal ion binding"/>
    <property type="evidence" value="ECO:0007669"/>
    <property type="project" value="UniProtKB-KW"/>
</dbReference>
<dbReference type="STRING" id="1192197.JBW_03397"/>
<dbReference type="AlphaFoldDB" id="I8TQA0"/>
<dbReference type="CDD" id="cd03412">
    <property type="entry name" value="CbiK_N"/>
    <property type="match status" value="1"/>
</dbReference>
<dbReference type="PIRSF" id="PIRSF033579">
    <property type="entry name" value="Anaer_Co_chel"/>
    <property type="match status" value="1"/>
</dbReference>
<feature type="binding site" evidence="2">
    <location>
        <position position="219"/>
    </location>
    <ligand>
        <name>Co(2+)</name>
        <dbReference type="ChEBI" id="CHEBI:48828"/>
    </ligand>
</feature>
<sequence length="279" mass="31425">MMKKAIVVVSFGTTYQEGLRLNIESVENKIKANFPEYEVRRAFTSRIVIKRLAARDGIHIDTEAEAIQRLEDEGYKEVYVQPLHVVGGEEYDKIKKIVVQYIHGQQKVFEKIVIGRPLLYYTGQEDRPDDYVEAIEALTAQLPKVESQEAIVFMGHGGVHPANTAYAALQMKIEEAGLNHIFVYTVEGFPPLESVIVKLKKRDIKKVILMPFMLVAGDHVNNDMAGDEDDSARSQLVKAGFAVDVYLHGLGENTKIQDLYVQHLKDAMSQKAGHGMCRH</sequence>
<dbReference type="SUPFAM" id="SSF53800">
    <property type="entry name" value="Chelatase"/>
    <property type="match status" value="1"/>
</dbReference>
<dbReference type="EC" id="4.99.1.3" evidence="3"/>
<dbReference type="GO" id="GO:0016852">
    <property type="term" value="F:sirohydrochlorin cobaltochelatase activity"/>
    <property type="evidence" value="ECO:0007669"/>
    <property type="project" value="UniProtKB-EC"/>
</dbReference>
<proteinExistence type="predicted"/>
<dbReference type="RefSeq" id="WP_007959891.1">
    <property type="nucleotide sequence ID" value="NZ_CP010978.1"/>
</dbReference>
<feature type="binding site" evidence="2">
    <location>
        <position position="187"/>
    </location>
    <ligand>
        <name>Co(2+)</name>
        <dbReference type="ChEBI" id="CHEBI:48828"/>
    </ligand>
</feature>
<dbReference type="Pfam" id="PF06180">
    <property type="entry name" value="CbiK"/>
    <property type="match status" value="1"/>
</dbReference>
<keyword evidence="2" id="KW-0170">Cobalt</keyword>
<reference evidence="3 4" key="1">
    <citation type="journal article" date="2015" name="Genome Announc.">
        <title>Complete Genome Sequence of Pelosinus fermentans JBW45, a Member of a Remarkably Competitive Group of Negativicutes in the Firmicutes Phylum.</title>
        <authorList>
            <person name="De Leon K.B."/>
            <person name="Utturkar S.M."/>
            <person name="Camilleri L.B."/>
            <person name="Elias D.A."/>
            <person name="Arkin A.P."/>
            <person name="Fields M.W."/>
            <person name="Brown S.D."/>
            <person name="Wall J.D."/>
        </authorList>
    </citation>
    <scope>NUCLEOTIDE SEQUENCE [LARGE SCALE GENOMIC DNA]</scope>
    <source>
        <strain evidence="3 4">JBW45</strain>
    </source>
</reference>
<dbReference type="Gene3D" id="3.40.50.1400">
    <property type="match status" value="2"/>
</dbReference>
<keyword evidence="2" id="KW-0479">Metal-binding</keyword>
<evidence type="ECO:0000313" key="4">
    <source>
        <dbReference type="Proteomes" id="UP000005361"/>
    </source>
</evidence>